<evidence type="ECO:0000313" key="1">
    <source>
        <dbReference type="EMBL" id="JAE19661.1"/>
    </source>
</evidence>
<dbReference type="EMBL" id="GBRH01178235">
    <property type="protein sequence ID" value="JAE19661.1"/>
    <property type="molecule type" value="Transcribed_RNA"/>
</dbReference>
<dbReference type="AlphaFoldDB" id="A0A0A9GAV4"/>
<sequence>MRCHLMNCICTFRYYVNFICSFQQCITVFLDNGLVLGLRIHPFPLGALARPRAGSLFWPRHLIFSQEHGGERVSGRRPRPPPPTIL</sequence>
<reference evidence="1" key="1">
    <citation type="submission" date="2014-09" db="EMBL/GenBank/DDBJ databases">
        <authorList>
            <person name="Magalhaes I.L.F."/>
            <person name="Oliveira U."/>
            <person name="Santos F.R."/>
            <person name="Vidigal T.H.D.A."/>
            <person name="Brescovit A.D."/>
            <person name="Santos A.J."/>
        </authorList>
    </citation>
    <scope>NUCLEOTIDE SEQUENCE</scope>
    <source>
        <tissue evidence="1">Shoot tissue taken approximately 20 cm above the soil surface</tissue>
    </source>
</reference>
<protein>
    <submittedName>
        <fullName evidence="1">Uncharacterized protein</fullName>
    </submittedName>
</protein>
<accession>A0A0A9GAV4</accession>
<proteinExistence type="predicted"/>
<organism evidence="1">
    <name type="scientific">Arundo donax</name>
    <name type="common">Giant reed</name>
    <name type="synonym">Donax arundinaceus</name>
    <dbReference type="NCBI Taxonomy" id="35708"/>
    <lineage>
        <taxon>Eukaryota</taxon>
        <taxon>Viridiplantae</taxon>
        <taxon>Streptophyta</taxon>
        <taxon>Embryophyta</taxon>
        <taxon>Tracheophyta</taxon>
        <taxon>Spermatophyta</taxon>
        <taxon>Magnoliopsida</taxon>
        <taxon>Liliopsida</taxon>
        <taxon>Poales</taxon>
        <taxon>Poaceae</taxon>
        <taxon>PACMAD clade</taxon>
        <taxon>Arundinoideae</taxon>
        <taxon>Arundineae</taxon>
        <taxon>Arundo</taxon>
    </lineage>
</organism>
<name>A0A0A9GAV4_ARUDO</name>
<reference evidence="1" key="2">
    <citation type="journal article" date="2015" name="Data Brief">
        <title>Shoot transcriptome of the giant reed, Arundo donax.</title>
        <authorList>
            <person name="Barrero R.A."/>
            <person name="Guerrero F.D."/>
            <person name="Moolhuijzen P."/>
            <person name="Goolsby J.A."/>
            <person name="Tidwell J."/>
            <person name="Bellgard S.E."/>
            <person name="Bellgard M.I."/>
        </authorList>
    </citation>
    <scope>NUCLEOTIDE SEQUENCE</scope>
    <source>
        <tissue evidence="1">Shoot tissue taken approximately 20 cm above the soil surface</tissue>
    </source>
</reference>